<gene>
    <name evidence="2" type="ORF">pFi_100</name>
</gene>
<reference evidence="2" key="2">
    <citation type="journal article" date="2010" name="Mol. Plant Microbe Interact.">
        <title>Rhodococcus fascians impacts plant development through the dynamic fas-mediated production of a cytokinin mix.</title>
        <authorList>
            <person name="Pertry I."/>
            <person name="Vaclavikova K."/>
            <person name="Gemrotova M."/>
            <person name="Spichal L."/>
            <person name="Galuszka P."/>
            <person name="Depuydt S."/>
            <person name="Temmerman W."/>
            <person name="Stes E."/>
            <person name="De Keyser A."/>
            <person name="Riefler M."/>
            <person name="Biondi S."/>
            <person name="Novak O."/>
            <person name="Schmulling T."/>
            <person name="Strnad M."/>
            <person name="Tarkowski P."/>
            <person name="Holsters M."/>
            <person name="Vereecke D."/>
        </authorList>
    </citation>
    <scope>NUCLEOTIDE SEQUENCE</scope>
    <source>
        <strain evidence="2">D188</strain>
        <plasmid evidence="2">pFiD188</plasmid>
    </source>
</reference>
<sequence length="142" mass="15623">MRTKATSGRRAELRAIASRESFTMPLGQCVRDSNWAARETAVAELLQSRIPRLERRRKATVAAAHLLESCETCPLAAFVACRTRAEADSYTGVAAGGLYDRGTLITEEKRPDGLDAMHSREVVSPTSDVRSDQPHQLKRDAP</sequence>
<reference evidence="2" key="5">
    <citation type="journal article" date="2012" name="Mol. Plant Microbe Interact.">
        <title>pFiD188, the linear virulence plasmid of Rhodococcus fascians D188.</title>
        <authorList>
            <person name="Francis I."/>
            <person name="De Keyser A."/>
            <person name="De Backer P."/>
            <person name="Simon-Mateo C."/>
            <person name="Kalkus J."/>
            <person name="Pertry I."/>
            <person name="Ardiles-Diaz W."/>
            <person name="De Rycke R."/>
            <person name="Vandeputte O.M."/>
            <person name="El Jaziri M."/>
            <person name="Holsters M."/>
            <person name="Vereecke D."/>
        </authorList>
    </citation>
    <scope>NUCLEOTIDE SEQUENCE</scope>
    <source>
        <strain evidence="2">D188</strain>
        <plasmid evidence="2">pFiD188</plasmid>
    </source>
</reference>
<dbReference type="KEGG" id="rfa:A3L23_04964"/>
<dbReference type="EMBL" id="JN093097">
    <property type="protein sequence ID" value="AET25236.1"/>
    <property type="molecule type" value="Genomic_DNA"/>
</dbReference>
<dbReference type="PATRIC" id="fig|1051973.4.peg.5008"/>
<protein>
    <submittedName>
        <fullName evidence="2">Uncharacterized protein</fullName>
    </submittedName>
</protein>
<keyword evidence="2" id="KW-0614">Plasmid</keyword>
<name>G8JYW5_RHOFA</name>
<feature type="region of interest" description="Disordered" evidence="1">
    <location>
        <begin position="109"/>
        <end position="142"/>
    </location>
</feature>
<reference evidence="2" key="3">
    <citation type="journal article" date="2011" name="Annu. Rev. Phytopathol.">
        <title>A successful bacterial coup d'etat: how Rhodococcus fascians redirects plant development.</title>
        <authorList>
            <person name="Stes E."/>
            <person name="Vandeputte O.M."/>
            <person name="El Jaziri M."/>
            <person name="Holsters M."/>
            <person name="Vereecke D."/>
        </authorList>
    </citation>
    <scope>NUCLEOTIDE SEQUENCE</scope>
    <source>
        <strain evidence="2">D188</strain>
        <plasmid evidence="2">pFiD188</plasmid>
    </source>
</reference>
<evidence type="ECO:0000256" key="1">
    <source>
        <dbReference type="SAM" id="MobiDB-lite"/>
    </source>
</evidence>
<reference evidence="2" key="4">
    <citation type="submission" date="2011-06" db="EMBL/GenBank/DDBJ databases">
        <authorList>
            <person name="Vereecke D.M."/>
        </authorList>
    </citation>
    <scope>NUCLEOTIDE SEQUENCE</scope>
    <source>
        <strain evidence="2">D188</strain>
        <plasmid evidence="2">pFiD188</plasmid>
    </source>
</reference>
<reference evidence="2" key="1">
    <citation type="journal article" date="2009" name="Proc. Natl. Acad. Sci. U.S.A.">
        <title>Identification of Rhodococcus fascians cytokinins and their modus operandi to reshape the plant.</title>
        <authorList>
            <person name="Pertry I."/>
            <person name="Vaclavikova K."/>
            <person name="Depuydt S."/>
            <person name="Galuszka P."/>
            <person name="Spichal L."/>
            <person name="Temmerman W."/>
            <person name="Stes E."/>
            <person name="Schmulling T."/>
            <person name="Kakimoto T."/>
            <person name="Van Montagu M.C."/>
            <person name="Strnad M."/>
            <person name="Holsters M."/>
            <person name="Tarkowski P."/>
            <person name="Vereecke D."/>
        </authorList>
    </citation>
    <scope>NUCLEOTIDE SEQUENCE</scope>
    <source>
        <strain evidence="2">D188</strain>
        <plasmid evidence="2">pFiD188</plasmid>
    </source>
</reference>
<feature type="compositionally biased region" description="Basic and acidic residues" evidence="1">
    <location>
        <begin position="109"/>
        <end position="121"/>
    </location>
</feature>
<dbReference type="RefSeq" id="WP_015586154.1">
    <property type="nucleotide sequence ID" value="NC_021080.1"/>
</dbReference>
<geneLocation type="plasmid" evidence="2">
    <name>pFiD188</name>
</geneLocation>
<organism evidence="2">
    <name type="scientific">Rhodococcoides fascians D188</name>
    <dbReference type="NCBI Taxonomy" id="1051973"/>
    <lineage>
        <taxon>Bacteria</taxon>
        <taxon>Bacillati</taxon>
        <taxon>Actinomycetota</taxon>
        <taxon>Actinomycetes</taxon>
        <taxon>Mycobacteriales</taxon>
        <taxon>Nocardiaceae</taxon>
        <taxon>Rhodococcoides</taxon>
    </lineage>
</organism>
<dbReference type="AlphaFoldDB" id="G8JYW5"/>
<proteinExistence type="predicted"/>
<feature type="compositionally biased region" description="Basic and acidic residues" evidence="1">
    <location>
        <begin position="129"/>
        <end position="142"/>
    </location>
</feature>
<evidence type="ECO:0000313" key="2">
    <source>
        <dbReference type="EMBL" id="AET25236.1"/>
    </source>
</evidence>
<accession>G8JYW5</accession>